<dbReference type="SUPFAM" id="SSF103506">
    <property type="entry name" value="Mitochondrial carrier"/>
    <property type="match status" value="1"/>
</dbReference>
<keyword evidence="6" id="KW-0472">Membrane</keyword>
<organism evidence="8 9">
    <name type="scientific">Phlyctema vagabunda</name>
    <dbReference type="NCBI Taxonomy" id="108571"/>
    <lineage>
        <taxon>Eukaryota</taxon>
        <taxon>Fungi</taxon>
        <taxon>Dikarya</taxon>
        <taxon>Ascomycota</taxon>
        <taxon>Pezizomycotina</taxon>
        <taxon>Leotiomycetes</taxon>
        <taxon>Helotiales</taxon>
        <taxon>Dermateaceae</taxon>
        <taxon>Phlyctema</taxon>
    </lineage>
</organism>
<dbReference type="PANTHER" id="PTHR24089">
    <property type="entry name" value="SOLUTE CARRIER FAMILY 25"/>
    <property type="match status" value="1"/>
</dbReference>
<feature type="compositionally biased region" description="Low complexity" evidence="7">
    <location>
        <begin position="177"/>
        <end position="191"/>
    </location>
</feature>
<keyword evidence="4" id="KW-0999">Mitochondrion inner membrane</keyword>
<feature type="compositionally biased region" description="Polar residues" evidence="7">
    <location>
        <begin position="150"/>
        <end position="162"/>
    </location>
</feature>
<reference evidence="8 9" key="1">
    <citation type="submission" date="2024-06" db="EMBL/GenBank/DDBJ databases">
        <title>Complete genome of Phlyctema vagabunda strain 19-DSS-EL-015.</title>
        <authorList>
            <person name="Fiorenzani C."/>
        </authorList>
    </citation>
    <scope>NUCLEOTIDE SEQUENCE [LARGE SCALE GENOMIC DNA]</scope>
    <source>
        <strain evidence="8 9">19-DSS-EL-015</strain>
    </source>
</reference>
<evidence type="ECO:0000256" key="6">
    <source>
        <dbReference type="ARBA" id="ARBA00023136"/>
    </source>
</evidence>
<comment type="subcellular location">
    <subcellularLocation>
        <location evidence="1">Mitochondrion membrane</location>
    </subcellularLocation>
</comment>
<gene>
    <name evidence="8" type="ORF">PVAG01_04609</name>
</gene>
<proteinExistence type="predicted"/>
<dbReference type="InterPro" id="IPR023395">
    <property type="entry name" value="MCP_dom_sf"/>
</dbReference>
<dbReference type="Gene3D" id="1.50.40.10">
    <property type="entry name" value="Mitochondrial carrier domain"/>
    <property type="match status" value="1"/>
</dbReference>
<feature type="region of interest" description="Disordered" evidence="7">
    <location>
        <begin position="133"/>
        <end position="191"/>
    </location>
</feature>
<evidence type="ECO:0000256" key="7">
    <source>
        <dbReference type="SAM" id="MobiDB-lite"/>
    </source>
</evidence>
<keyword evidence="2" id="KW-0812">Transmembrane</keyword>
<evidence type="ECO:0000256" key="1">
    <source>
        <dbReference type="ARBA" id="ARBA00004325"/>
    </source>
</evidence>
<evidence type="ECO:0000256" key="2">
    <source>
        <dbReference type="ARBA" id="ARBA00022692"/>
    </source>
</evidence>
<dbReference type="Proteomes" id="UP001629113">
    <property type="component" value="Unassembled WGS sequence"/>
</dbReference>
<evidence type="ECO:0000256" key="5">
    <source>
        <dbReference type="ARBA" id="ARBA00022989"/>
    </source>
</evidence>
<keyword evidence="5" id="KW-1133">Transmembrane helix</keyword>
<evidence type="ECO:0000256" key="4">
    <source>
        <dbReference type="ARBA" id="ARBA00022792"/>
    </source>
</evidence>
<evidence type="ECO:0000313" key="8">
    <source>
        <dbReference type="EMBL" id="KAL3422862.1"/>
    </source>
</evidence>
<keyword evidence="4" id="KW-0496">Mitochondrion</keyword>
<accession>A0ABR4PHP9</accession>
<sequence length="493" mass="52994">MSSPREGPNPLRPYYIPPSIGIPADAGNATTTAGTHVAGLKNGSAASYASSARDIFIDIDYSDYLSDSSPGTLAQIKNLLDQALYKYTSVLLAQPFEVGKTILQVKNQAPTDGTIPVVVAEDVRRNPASYRESIYNDYPSDDSDHEEAYFTSTAPSSQSYTHSRSRRRRDSDRSDDTSPIPSGSATPSSTPAYKLNLKQADAVMEVISQEWTKEGAWGVWKASNATFFYSILLKMFEGWSRGLLSAVFNVPDPGTMAGLGASIDVIDSQYPWASLGVAVGGAVMAGLILAPLDIIRTKLILTPISSPKRSITQNLKTLPSYICPSAIMIPTILHSLISPVITHATPLFLRSRLSIDPVLTPTTYSLATFLSSTTELFLKLPVETVLRRGQMAVLASPEYRTSSNGLETVVDIGPYRGLFGTMWSIVREEGGSSGQEAVLGTGGARAVRKTKKAERKGQGMEGLWRGWRVGMWGLVGMWGAAAMGSSGSNGGEF</sequence>
<evidence type="ECO:0000256" key="3">
    <source>
        <dbReference type="ARBA" id="ARBA00022737"/>
    </source>
</evidence>
<dbReference type="EMBL" id="JBFCZG010000004">
    <property type="protein sequence ID" value="KAL3422862.1"/>
    <property type="molecule type" value="Genomic_DNA"/>
</dbReference>
<keyword evidence="3" id="KW-0677">Repeat</keyword>
<evidence type="ECO:0000313" key="9">
    <source>
        <dbReference type="Proteomes" id="UP001629113"/>
    </source>
</evidence>
<comment type="caution">
    <text evidence="8">The sequence shown here is derived from an EMBL/GenBank/DDBJ whole genome shotgun (WGS) entry which is preliminary data.</text>
</comment>
<evidence type="ECO:0008006" key="10">
    <source>
        <dbReference type="Google" id="ProtNLM"/>
    </source>
</evidence>
<name>A0ABR4PHP9_9HELO</name>
<protein>
    <recommendedName>
        <fullName evidence="10">Mitochondrial fusion and transport protein ugo1</fullName>
    </recommendedName>
</protein>
<keyword evidence="9" id="KW-1185">Reference proteome</keyword>